<evidence type="ECO:0000313" key="2">
    <source>
        <dbReference type="EMBL" id="TNN65162.1"/>
    </source>
</evidence>
<accession>A0A4Z2HJX3</accession>
<gene>
    <name evidence="2" type="primary">CACNA1C_1</name>
    <name evidence="2" type="ORF">EYF80_024569</name>
</gene>
<feature type="compositionally biased region" description="Basic and acidic residues" evidence="1">
    <location>
        <begin position="18"/>
        <end position="45"/>
    </location>
</feature>
<feature type="compositionally biased region" description="Pro residues" evidence="1">
    <location>
        <begin position="81"/>
        <end position="90"/>
    </location>
</feature>
<evidence type="ECO:0000256" key="1">
    <source>
        <dbReference type="SAM" id="MobiDB-lite"/>
    </source>
</evidence>
<feature type="region of interest" description="Disordered" evidence="1">
    <location>
        <begin position="156"/>
        <end position="191"/>
    </location>
</feature>
<dbReference type="AlphaFoldDB" id="A0A4Z2HJX3"/>
<keyword evidence="3" id="KW-1185">Reference proteome</keyword>
<dbReference type="Proteomes" id="UP000314294">
    <property type="component" value="Unassembled WGS sequence"/>
</dbReference>
<proteinExistence type="predicted"/>
<feature type="region of interest" description="Disordered" evidence="1">
    <location>
        <begin position="18"/>
        <end position="47"/>
    </location>
</feature>
<evidence type="ECO:0000313" key="3">
    <source>
        <dbReference type="Proteomes" id="UP000314294"/>
    </source>
</evidence>
<reference evidence="2 3" key="1">
    <citation type="submission" date="2019-03" db="EMBL/GenBank/DDBJ databases">
        <title>First draft genome of Liparis tanakae, snailfish: a comprehensive survey of snailfish specific genes.</title>
        <authorList>
            <person name="Kim W."/>
            <person name="Song I."/>
            <person name="Jeong J.-H."/>
            <person name="Kim D."/>
            <person name="Kim S."/>
            <person name="Ryu S."/>
            <person name="Song J.Y."/>
            <person name="Lee S.K."/>
        </authorList>
    </citation>
    <scope>NUCLEOTIDE SEQUENCE [LARGE SCALE GENOMIC DNA]</scope>
    <source>
        <tissue evidence="2">Muscle</tissue>
    </source>
</reference>
<feature type="compositionally biased region" description="Gly residues" evidence="1">
    <location>
        <begin position="96"/>
        <end position="109"/>
    </location>
</feature>
<protein>
    <submittedName>
        <fullName evidence="2">Voltage-dependent L-type calcium channel subunit alpha-1C</fullName>
    </submittedName>
</protein>
<feature type="region of interest" description="Disordered" evidence="1">
    <location>
        <begin position="77"/>
        <end position="109"/>
    </location>
</feature>
<dbReference type="OrthoDB" id="431720at2759"/>
<comment type="caution">
    <text evidence="2">The sequence shown here is derived from an EMBL/GenBank/DDBJ whole genome shotgun (WGS) entry which is preliminary data.</text>
</comment>
<dbReference type="EMBL" id="SRLO01000239">
    <property type="protein sequence ID" value="TNN65162.1"/>
    <property type="molecule type" value="Genomic_DNA"/>
</dbReference>
<feature type="compositionally biased region" description="Basic residues" evidence="1">
    <location>
        <begin position="172"/>
        <end position="184"/>
    </location>
</feature>
<organism evidence="2 3">
    <name type="scientific">Liparis tanakae</name>
    <name type="common">Tanaka's snailfish</name>
    <dbReference type="NCBI Taxonomy" id="230148"/>
    <lineage>
        <taxon>Eukaryota</taxon>
        <taxon>Metazoa</taxon>
        <taxon>Chordata</taxon>
        <taxon>Craniata</taxon>
        <taxon>Vertebrata</taxon>
        <taxon>Euteleostomi</taxon>
        <taxon>Actinopterygii</taxon>
        <taxon>Neopterygii</taxon>
        <taxon>Teleostei</taxon>
        <taxon>Neoteleostei</taxon>
        <taxon>Acanthomorphata</taxon>
        <taxon>Eupercaria</taxon>
        <taxon>Perciformes</taxon>
        <taxon>Cottioidei</taxon>
        <taxon>Cottales</taxon>
        <taxon>Liparidae</taxon>
        <taxon>Liparis</taxon>
    </lineage>
</organism>
<sequence>MTLNPIYGTSTFDVEIRVGRAEEKEKQTQGEIEKRGGRKGEKEKGTQSFELELYTVGRQYPTGQLVTRQRSFLFGTRSDYSPPPPLPPPVLTNELSGGGGGDHGGGGDGVNHGLGVVGLAPEHNATPGAAVSWQAAIDAARQAKIMGNPASGGGAGLAAGGGGPISTVSSTQRKRQHYSSKPKKQTTTTATRPPRALLCLTLKNPIRRACISIVEWKYPLMFVFFSMLQPAEHNDLVFPQGEIEGVQRRGGNGQCHGESD</sequence>
<name>A0A4Z2HJX3_9TELE</name>